<evidence type="ECO:0000313" key="9">
    <source>
        <dbReference type="EMBL" id="KAH7952282.1"/>
    </source>
</evidence>
<accession>A0A9D4SWR8</accession>
<keyword evidence="6" id="KW-0739">Sodium transport</keyword>
<feature type="coiled-coil region" evidence="7">
    <location>
        <begin position="101"/>
        <end position="147"/>
    </location>
</feature>
<evidence type="ECO:0000256" key="7">
    <source>
        <dbReference type="SAM" id="Coils"/>
    </source>
</evidence>
<comment type="subcellular location">
    <subcellularLocation>
        <location evidence="1">Cell membrane</location>
        <topology evidence="1">Multi-pass membrane protein</topology>
    </subcellularLocation>
</comment>
<keyword evidence="4" id="KW-0915">Sodium</keyword>
<evidence type="ECO:0000256" key="1">
    <source>
        <dbReference type="ARBA" id="ARBA00004651"/>
    </source>
</evidence>
<keyword evidence="2" id="KW-0813">Transport</keyword>
<dbReference type="AlphaFoldDB" id="A0A9D4SWR8"/>
<evidence type="ECO:0000256" key="4">
    <source>
        <dbReference type="ARBA" id="ARBA00023053"/>
    </source>
</evidence>
<dbReference type="InterPro" id="IPR038377">
    <property type="entry name" value="Na/Glc_symporter_sf"/>
</dbReference>
<evidence type="ECO:0000256" key="6">
    <source>
        <dbReference type="ARBA" id="ARBA00023201"/>
    </source>
</evidence>
<protein>
    <submittedName>
        <fullName evidence="9">Uncharacterized protein</fullName>
    </submittedName>
</protein>
<proteinExistence type="predicted"/>
<keyword evidence="5" id="KW-0406">Ion transport</keyword>
<dbReference type="EMBL" id="JABSTV010001251">
    <property type="protein sequence ID" value="KAH7952282.1"/>
    <property type="molecule type" value="Genomic_DNA"/>
</dbReference>
<comment type="caution">
    <text evidence="9">The sequence shown here is derived from an EMBL/GenBank/DDBJ whole genome shotgun (WGS) entry which is preliminary data.</text>
</comment>
<organism evidence="9 10">
    <name type="scientific">Rhipicephalus sanguineus</name>
    <name type="common">Brown dog tick</name>
    <name type="synonym">Ixodes sanguineus</name>
    <dbReference type="NCBI Taxonomy" id="34632"/>
    <lineage>
        <taxon>Eukaryota</taxon>
        <taxon>Metazoa</taxon>
        <taxon>Ecdysozoa</taxon>
        <taxon>Arthropoda</taxon>
        <taxon>Chelicerata</taxon>
        <taxon>Arachnida</taxon>
        <taxon>Acari</taxon>
        <taxon>Parasitiformes</taxon>
        <taxon>Ixodida</taxon>
        <taxon>Ixodoidea</taxon>
        <taxon>Ixodidae</taxon>
        <taxon>Rhipicephalinae</taxon>
        <taxon>Rhipicephalus</taxon>
        <taxon>Rhipicephalus</taxon>
    </lineage>
</organism>
<dbReference type="GO" id="GO:0015293">
    <property type="term" value="F:symporter activity"/>
    <property type="evidence" value="ECO:0007669"/>
    <property type="project" value="TreeGrafter"/>
</dbReference>
<evidence type="ECO:0000256" key="3">
    <source>
        <dbReference type="ARBA" id="ARBA00022475"/>
    </source>
</evidence>
<dbReference type="PANTHER" id="PTHR42985:SF40">
    <property type="entry name" value="LD47995P-RELATED"/>
    <property type="match status" value="1"/>
</dbReference>
<evidence type="ECO:0000256" key="8">
    <source>
        <dbReference type="SAM" id="Phobius"/>
    </source>
</evidence>
<name>A0A9D4SWR8_RHISA</name>
<dbReference type="Gene3D" id="1.20.1730.10">
    <property type="entry name" value="Sodium/glucose cotransporter"/>
    <property type="match status" value="2"/>
</dbReference>
<gene>
    <name evidence="9" type="ORF">HPB52_021132</name>
</gene>
<feature type="transmembrane region" description="Helical" evidence="8">
    <location>
        <begin position="150"/>
        <end position="168"/>
    </location>
</feature>
<keyword evidence="3" id="KW-1003">Cell membrane</keyword>
<dbReference type="GO" id="GO:0006814">
    <property type="term" value="P:sodium ion transport"/>
    <property type="evidence" value="ECO:0007669"/>
    <property type="project" value="UniProtKB-KW"/>
</dbReference>
<evidence type="ECO:0000256" key="5">
    <source>
        <dbReference type="ARBA" id="ARBA00023065"/>
    </source>
</evidence>
<dbReference type="GO" id="GO:0005886">
    <property type="term" value="C:plasma membrane"/>
    <property type="evidence" value="ECO:0007669"/>
    <property type="project" value="UniProtKB-SubCell"/>
</dbReference>
<reference evidence="9" key="2">
    <citation type="submission" date="2021-09" db="EMBL/GenBank/DDBJ databases">
        <authorList>
            <person name="Jia N."/>
            <person name="Wang J."/>
            <person name="Shi W."/>
            <person name="Du L."/>
            <person name="Sun Y."/>
            <person name="Zhan W."/>
            <person name="Jiang J."/>
            <person name="Wang Q."/>
            <person name="Zhang B."/>
            <person name="Ji P."/>
            <person name="Sakyi L.B."/>
            <person name="Cui X."/>
            <person name="Yuan T."/>
            <person name="Jiang B."/>
            <person name="Yang W."/>
            <person name="Lam T.T.-Y."/>
            <person name="Chang Q."/>
            <person name="Ding S."/>
            <person name="Wang X."/>
            <person name="Zhu J."/>
            <person name="Ruan X."/>
            <person name="Zhao L."/>
            <person name="Wei J."/>
            <person name="Que T."/>
            <person name="Du C."/>
            <person name="Cheng J."/>
            <person name="Dai P."/>
            <person name="Han X."/>
            <person name="Huang E."/>
            <person name="Gao Y."/>
            <person name="Liu J."/>
            <person name="Shao H."/>
            <person name="Ye R."/>
            <person name="Li L."/>
            <person name="Wei W."/>
            <person name="Wang X."/>
            <person name="Wang C."/>
            <person name="Huo Q."/>
            <person name="Li W."/>
            <person name="Guo W."/>
            <person name="Chen H."/>
            <person name="Chen S."/>
            <person name="Zhou L."/>
            <person name="Zhou L."/>
            <person name="Ni X."/>
            <person name="Tian J."/>
            <person name="Zhou Y."/>
            <person name="Sheng Y."/>
            <person name="Liu T."/>
            <person name="Pan Y."/>
            <person name="Xia L."/>
            <person name="Li J."/>
            <person name="Zhao F."/>
            <person name="Cao W."/>
        </authorList>
    </citation>
    <scope>NUCLEOTIDE SEQUENCE</scope>
    <source>
        <strain evidence="9">Rsan-2018</strain>
        <tissue evidence="9">Larvae</tissue>
    </source>
</reference>
<evidence type="ECO:0000313" key="10">
    <source>
        <dbReference type="Proteomes" id="UP000821837"/>
    </source>
</evidence>
<reference evidence="9" key="1">
    <citation type="journal article" date="2020" name="Cell">
        <title>Large-Scale Comparative Analyses of Tick Genomes Elucidate Their Genetic Diversity and Vector Capacities.</title>
        <authorList>
            <consortium name="Tick Genome and Microbiome Consortium (TIGMIC)"/>
            <person name="Jia N."/>
            <person name="Wang J."/>
            <person name="Shi W."/>
            <person name="Du L."/>
            <person name="Sun Y."/>
            <person name="Zhan W."/>
            <person name="Jiang J.F."/>
            <person name="Wang Q."/>
            <person name="Zhang B."/>
            <person name="Ji P."/>
            <person name="Bell-Sakyi L."/>
            <person name="Cui X.M."/>
            <person name="Yuan T.T."/>
            <person name="Jiang B.G."/>
            <person name="Yang W.F."/>
            <person name="Lam T.T."/>
            <person name="Chang Q.C."/>
            <person name="Ding S.J."/>
            <person name="Wang X.J."/>
            <person name="Zhu J.G."/>
            <person name="Ruan X.D."/>
            <person name="Zhao L."/>
            <person name="Wei J.T."/>
            <person name="Ye R.Z."/>
            <person name="Que T.C."/>
            <person name="Du C.H."/>
            <person name="Zhou Y.H."/>
            <person name="Cheng J.X."/>
            <person name="Dai P.F."/>
            <person name="Guo W.B."/>
            <person name="Han X.H."/>
            <person name="Huang E.J."/>
            <person name="Li L.F."/>
            <person name="Wei W."/>
            <person name="Gao Y.C."/>
            <person name="Liu J.Z."/>
            <person name="Shao H.Z."/>
            <person name="Wang X."/>
            <person name="Wang C.C."/>
            <person name="Yang T.C."/>
            <person name="Huo Q.B."/>
            <person name="Li W."/>
            <person name="Chen H.Y."/>
            <person name="Chen S.E."/>
            <person name="Zhou L.G."/>
            <person name="Ni X.B."/>
            <person name="Tian J.H."/>
            <person name="Sheng Y."/>
            <person name="Liu T."/>
            <person name="Pan Y.S."/>
            <person name="Xia L.Y."/>
            <person name="Li J."/>
            <person name="Zhao F."/>
            <person name="Cao W.C."/>
        </authorList>
    </citation>
    <scope>NUCLEOTIDE SEQUENCE</scope>
    <source>
        <strain evidence="9">Rsan-2018</strain>
    </source>
</reference>
<keyword evidence="10" id="KW-1185">Reference proteome</keyword>
<dbReference type="PANTHER" id="PTHR42985">
    <property type="entry name" value="SODIUM-COUPLED MONOCARBOXYLATE TRANSPORTER"/>
    <property type="match status" value="1"/>
</dbReference>
<feature type="transmembrane region" description="Helical" evidence="8">
    <location>
        <begin position="12"/>
        <end position="33"/>
    </location>
</feature>
<dbReference type="Proteomes" id="UP000821837">
    <property type="component" value="Chromosome 5"/>
</dbReference>
<sequence>MSLNSQKTFTFWSVVGGTGVTWIAGFCMNQVMVQRYCDLASIRKAQATLSSGYNALAAIIWEDFIKHMVTLSPTGAMWATKAIGMDLTKILESAAKLGMSSEEAMSLYDREEKRLRDERAERREERREEEERDKRRIEREKEFLLWKQRTLEGAAAFGLIAVVLAFLSGSLPSILTATFVTTGSIKGATSAIFILGLLFPWYGSTIALSSMFTGLVLALWVAVGRLLYPAKPTGARTTLEAIVVEVKNVKNAPAAVLNDFVNRR</sequence>
<keyword evidence="8" id="KW-0472">Membrane</keyword>
<keyword evidence="8" id="KW-1133">Transmembrane helix</keyword>
<evidence type="ECO:0000256" key="2">
    <source>
        <dbReference type="ARBA" id="ARBA00022448"/>
    </source>
</evidence>
<keyword evidence="7" id="KW-0175">Coiled coil</keyword>
<keyword evidence="8" id="KW-0812">Transmembrane</keyword>
<dbReference type="InterPro" id="IPR051163">
    <property type="entry name" value="Sodium:Solute_Symporter_SSF"/>
</dbReference>
<dbReference type="VEuPathDB" id="VectorBase:RSAN_031809"/>
<feature type="transmembrane region" description="Helical" evidence="8">
    <location>
        <begin position="206"/>
        <end position="228"/>
    </location>
</feature>